<dbReference type="EMBL" id="JBHSGW010000027">
    <property type="protein sequence ID" value="MFC4740985.1"/>
    <property type="molecule type" value="Genomic_DNA"/>
</dbReference>
<dbReference type="InterPro" id="IPR025665">
    <property type="entry name" value="Beta-barrel_OMP_2"/>
</dbReference>
<name>A0ABV9P969_9FLAO</name>
<keyword evidence="1" id="KW-0732">Signal</keyword>
<evidence type="ECO:0000313" key="4">
    <source>
        <dbReference type="Proteomes" id="UP001595885"/>
    </source>
</evidence>
<gene>
    <name evidence="3" type="ORF">ACFO3U_13360</name>
</gene>
<proteinExistence type="predicted"/>
<protein>
    <submittedName>
        <fullName evidence="3">Porin family protein</fullName>
    </submittedName>
</protein>
<evidence type="ECO:0000259" key="2">
    <source>
        <dbReference type="Pfam" id="PF13568"/>
    </source>
</evidence>
<feature type="domain" description="Outer membrane protein beta-barrel" evidence="2">
    <location>
        <begin position="23"/>
        <end position="185"/>
    </location>
</feature>
<dbReference type="RefSeq" id="WP_379743419.1">
    <property type="nucleotide sequence ID" value="NZ_JBHSGW010000027.1"/>
</dbReference>
<evidence type="ECO:0000313" key="3">
    <source>
        <dbReference type="EMBL" id="MFC4740985.1"/>
    </source>
</evidence>
<comment type="caution">
    <text evidence="3">The sequence shown here is derived from an EMBL/GenBank/DDBJ whole genome shotgun (WGS) entry which is preliminary data.</text>
</comment>
<reference evidence="4" key="1">
    <citation type="journal article" date="2019" name="Int. J. Syst. Evol. Microbiol.">
        <title>The Global Catalogue of Microorganisms (GCM) 10K type strain sequencing project: providing services to taxonomists for standard genome sequencing and annotation.</title>
        <authorList>
            <consortium name="The Broad Institute Genomics Platform"/>
            <consortium name="The Broad Institute Genome Sequencing Center for Infectious Disease"/>
            <person name="Wu L."/>
            <person name="Ma J."/>
        </authorList>
    </citation>
    <scope>NUCLEOTIDE SEQUENCE [LARGE SCALE GENOMIC DNA]</scope>
    <source>
        <strain evidence="4">CCUG 50349</strain>
    </source>
</reference>
<feature type="chain" id="PRO_5046163680" evidence="1">
    <location>
        <begin position="25"/>
        <end position="217"/>
    </location>
</feature>
<accession>A0ABV9P969</accession>
<dbReference type="Proteomes" id="UP001595885">
    <property type="component" value="Unassembled WGS sequence"/>
</dbReference>
<evidence type="ECO:0000256" key="1">
    <source>
        <dbReference type="SAM" id="SignalP"/>
    </source>
</evidence>
<dbReference type="Pfam" id="PF13568">
    <property type="entry name" value="OMP_b-brl_2"/>
    <property type="match status" value="1"/>
</dbReference>
<sequence>MKNRIQLFSALIFCLGTTFTNVQAQTNDSSNAQVGVKGGVNFSNLYSDDVDDNNVLTSFNAGFYASIPLTSSLAFQPEFLYSRKGAELEYDNAFASGATKFKLNYIEVPLLLKINLTDNINVHAGPYFAYLIDAKVTDENSDGDINFEEEFNNDDFNKFDVGLSAGLGFDFNSIGIGARYNYGLSTVGKERDFAGTTYTFPDAKNSNISVYVALKLN</sequence>
<organism evidence="3 4">
    <name type="scientific">Flavobacterium ponti</name>
    <dbReference type="NCBI Taxonomy" id="665133"/>
    <lineage>
        <taxon>Bacteria</taxon>
        <taxon>Pseudomonadati</taxon>
        <taxon>Bacteroidota</taxon>
        <taxon>Flavobacteriia</taxon>
        <taxon>Flavobacteriales</taxon>
        <taxon>Flavobacteriaceae</taxon>
        <taxon>Flavobacterium</taxon>
    </lineage>
</organism>
<feature type="signal peptide" evidence="1">
    <location>
        <begin position="1"/>
        <end position="24"/>
    </location>
</feature>
<keyword evidence="4" id="KW-1185">Reference proteome</keyword>